<dbReference type="SUPFAM" id="SSF51126">
    <property type="entry name" value="Pectin lyase-like"/>
    <property type="match status" value="1"/>
</dbReference>
<keyword evidence="1" id="KW-0732">Signal</keyword>
<evidence type="ECO:0000259" key="2">
    <source>
        <dbReference type="PROSITE" id="PS51208"/>
    </source>
</evidence>
<dbReference type="InterPro" id="IPR011050">
    <property type="entry name" value="Pectin_lyase_fold/virulence"/>
</dbReference>
<dbReference type="Gene3D" id="2.40.128.130">
    <property type="entry name" value="Autotransporter beta-domain"/>
    <property type="match status" value="1"/>
</dbReference>
<name>A0ABV6ZG48_9HYPH</name>
<dbReference type="Pfam" id="PF03797">
    <property type="entry name" value="Autotransporter"/>
    <property type="match status" value="1"/>
</dbReference>
<comment type="caution">
    <text evidence="3">The sequence shown here is derived from an EMBL/GenBank/DDBJ whole genome shotgun (WGS) entry which is preliminary data.</text>
</comment>
<feature type="domain" description="Autotransporter" evidence="2">
    <location>
        <begin position="673"/>
        <end position="954"/>
    </location>
</feature>
<dbReference type="Gene3D" id="2.160.20.20">
    <property type="match status" value="1"/>
</dbReference>
<dbReference type="InterPro" id="IPR006315">
    <property type="entry name" value="OM_autotransptr_brl_dom"/>
</dbReference>
<dbReference type="NCBIfam" id="TIGR01414">
    <property type="entry name" value="autotrans_barl"/>
    <property type="match status" value="1"/>
</dbReference>
<dbReference type="InterPro" id="IPR012332">
    <property type="entry name" value="Autotransporter_pectin_lyase_C"/>
</dbReference>
<accession>A0ABV6ZG48</accession>
<dbReference type="SUPFAM" id="SSF103515">
    <property type="entry name" value="Autotransporter"/>
    <property type="match status" value="1"/>
</dbReference>
<sequence length="954" mass="97888">MTSSTGRASTRPTLPRGPLLGFLLASSTVLICQGAQAQATASGGQTVGIAPGQATCSGKDCFQSFDAGSLLHNNAGTPIDVTTPNSWPTEGPFYFGAMAWNGGTIHLDGGGTFHLGTDTWGLWAGHPFKEVTPGTITGHDLTFDMDAGAFGIGVNYNSTITLDGTTTMTARGGGGYGIEARLGTVTLNGPIKASGVWLDFAHADAGDIYFNGGGTVTATGSTYRVFSSGGGLISMRGVTASANTNVSHDSDGTDFLAGVWDNSRFFVIDSTFEGTNTGGPINGIHVTGNGGSSSFMLDNSQITLKSAGSGILVEGASANVTLTHGSAITPVASSKGGLLARIAAVDFVPTNSFDIGKLTLRAQDSALSGDVQVDAPGKAGANEFDGRLEGTTLWRGNLTVAKGSLGSVTLADRSRWIGTANNATSIQLSDPGALWAIPGGSVATVAGTVTNAGRIAFRPGTPSTLTVGTFVNNGGTVQVNVDAAGHSDFIHATGTATVNGGTVYVVPVEGTYEIGRHYKILTANGGITGQFDKVTDNAPFVDFSLSKNVNNIYVNVARNSASFASLAALDTNQRAVAQSVEALALGNKLYDAVALSPDDTSARQAFSTLSGDVHASARSALIQDGGLIRDAVLNRLANADTPALAPAPPVAGLTSYAETPSMKGPSPFDAAAAPAPLSGFWAQGFGSWGHLGSGGRNARIDHDTGGFLIGFDTLVQGSFLQDWRLGALAGYSHSTFDVDARSASGKADNYHIGLYAGRQWNALALRLGATYTWHDIDSDRTVAVPGYVNRLTTSYDAATAQLFGELGYRIDAGAFRLEPFANAAYLNLHTDGFRETGGDAALAGGSSSTDLGFTTLGTKVATSFDLTEGTIATLQASLGWRHAYGDVKPTAALALANGTVFTSAGIPIARDALVVDAGVSVAFSEAVSLGVSYNGQFGNKAADQSVRGNFVWRF</sequence>
<dbReference type="PROSITE" id="PS51208">
    <property type="entry name" value="AUTOTRANSPORTER"/>
    <property type="match status" value="1"/>
</dbReference>
<feature type="signal peptide" evidence="1">
    <location>
        <begin position="1"/>
        <end position="37"/>
    </location>
</feature>
<gene>
    <name evidence="3" type="ORF">ACETRX_16180</name>
</gene>
<dbReference type="InterPro" id="IPR036709">
    <property type="entry name" value="Autotransporte_beta_dom_sf"/>
</dbReference>
<evidence type="ECO:0000256" key="1">
    <source>
        <dbReference type="SAM" id="SignalP"/>
    </source>
</evidence>
<dbReference type="RefSeq" id="WP_394311573.1">
    <property type="nucleotide sequence ID" value="NZ_JBHGPK010000005.1"/>
</dbReference>
<evidence type="ECO:0000313" key="4">
    <source>
        <dbReference type="Proteomes" id="UP001595190"/>
    </source>
</evidence>
<proteinExistence type="predicted"/>
<protein>
    <submittedName>
        <fullName evidence="3">Autotransporter domain-containing protein</fullName>
    </submittedName>
</protein>
<evidence type="ECO:0000313" key="3">
    <source>
        <dbReference type="EMBL" id="MFC2251167.1"/>
    </source>
</evidence>
<feature type="chain" id="PRO_5045061661" evidence="1">
    <location>
        <begin position="38"/>
        <end position="954"/>
    </location>
</feature>
<dbReference type="SMART" id="SM00869">
    <property type="entry name" value="Autotransporter"/>
    <property type="match status" value="1"/>
</dbReference>
<organism evidence="3 4">
    <name type="scientific">Labrys neptuniae</name>
    <dbReference type="NCBI Taxonomy" id="376174"/>
    <lineage>
        <taxon>Bacteria</taxon>
        <taxon>Pseudomonadati</taxon>
        <taxon>Pseudomonadota</taxon>
        <taxon>Alphaproteobacteria</taxon>
        <taxon>Hyphomicrobiales</taxon>
        <taxon>Xanthobacteraceae</taxon>
        <taxon>Labrys</taxon>
    </lineage>
</organism>
<dbReference type="InterPro" id="IPR005546">
    <property type="entry name" value="Autotransporte_beta"/>
</dbReference>
<reference evidence="3 4" key="1">
    <citation type="submission" date="2024-09" db="EMBL/GenBank/DDBJ databases">
        <title>Description of Labrys sedimenti sp. nov., isolated from a diclofenac-degrading enrichment culture, and genome-based reclassification of Labrys portucalensis as a later heterotypic synonym of Labrys neptuniae.</title>
        <authorList>
            <person name="Tancsics A."/>
            <person name="Csepanyi A."/>
        </authorList>
    </citation>
    <scope>NUCLEOTIDE SEQUENCE [LARGE SCALE GENOMIC DNA]</scope>
    <source>
        <strain evidence="3 4">LMG 23412</strain>
    </source>
</reference>
<dbReference type="EMBL" id="JBHGPK010000005">
    <property type="protein sequence ID" value="MFC2251167.1"/>
    <property type="molecule type" value="Genomic_DNA"/>
</dbReference>
<dbReference type="Proteomes" id="UP001595190">
    <property type="component" value="Unassembled WGS sequence"/>
</dbReference>